<dbReference type="Pfam" id="PF00619">
    <property type="entry name" value="CARD"/>
    <property type="match status" value="1"/>
</dbReference>
<feature type="region of interest" description="Disordered" evidence="1">
    <location>
        <begin position="160"/>
        <end position="204"/>
    </location>
</feature>
<evidence type="ECO:0000259" key="2">
    <source>
        <dbReference type="PROSITE" id="PS50209"/>
    </source>
</evidence>
<feature type="domain" description="CARD" evidence="2">
    <location>
        <begin position="1"/>
        <end position="69"/>
    </location>
</feature>
<name>A0ABD0KMA2_9CAEN</name>
<dbReference type="InterPro" id="IPR011029">
    <property type="entry name" value="DEATH-like_dom_sf"/>
</dbReference>
<feature type="region of interest" description="Disordered" evidence="1">
    <location>
        <begin position="361"/>
        <end position="402"/>
    </location>
</feature>
<feature type="compositionally biased region" description="Polar residues" evidence="1">
    <location>
        <begin position="361"/>
        <end position="371"/>
    </location>
</feature>
<evidence type="ECO:0000313" key="3">
    <source>
        <dbReference type="EMBL" id="KAK7488046.1"/>
    </source>
</evidence>
<dbReference type="Gene3D" id="1.10.533.10">
    <property type="entry name" value="Death Domain, Fas"/>
    <property type="match status" value="1"/>
</dbReference>
<sequence length="482" mass="52076">ILQEQRHGLVNNLIADRHMDFLRSKFILTQDDCEEINAQMTQRKRASKFLDILLTKGPTAYDMFCEAIRIDRTQTFILELLNRDYENRLQNYRALVNPQQNRPIIREISPPNIRPPPPPRQLGLVTESLQPIEHQYTGAVTPPSSPDLSKGHLDKSEALMTSASSKSTAFTELSSEKQESLPTQESCALGAGGKPAGNVIDEQAAPGRVNTADILRSLSSSGTGPISSASERMLEFMSLSSSCPSSGSASSSPSIITGITEPLSSDKSFRIHRLSSRGGLEDDPEKMSPTPVAPEFVTSGVSPDNPESGHFFNSLPQSWVDTSGSEFLNCQSCIQGQHDPQSSKGGHQHAREVNMHEKNNNCWKGLTSNASPKEHQPTENCVVDGGSSEKNNNSSFCAGSDVSDRKHQDCNYPVAGSSSGHHGNKSTFSQNGSGGLCESAVCDQTNRFLELQRSAQNAGFTVSDSEDAGGGSYSGSRNSSHC</sequence>
<organism evidence="3 4">
    <name type="scientific">Batillaria attramentaria</name>
    <dbReference type="NCBI Taxonomy" id="370345"/>
    <lineage>
        <taxon>Eukaryota</taxon>
        <taxon>Metazoa</taxon>
        <taxon>Spiralia</taxon>
        <taxon>Lophotrochozoa</taxon>
        <taxon>Mollusca</taxon>
        <taxon>Gastropoda</taxon>
        <taxon>Caenogastropoda</taxon>
        <taxon>Sorbeoconcha</taxon>
        <taxon>Cerithioidea</taxon>
        <taxon>Batillariidae</taxon>
        <taxon>Batillaria</taxon>
    </lineage>
</organism>
<evidence type="ECO:0000256" key="1">
    <source>
        <dbReference type="SAM" id="MobiDB-lite"/>
    </source>
</evidence>
<dbReference type="Proteomes" id="UP001519460">
    <property type="component" value="Unassembled WGS sequence"/>
</dbReference>
<comment type="caution">
    <text evidence="3">The sequence shown here is derived from an EMBL/GenBank/DDBJ whole genome shotgun (WGS) entry which is preliminary data.</text>
</comment>
<gene>
    <name evidence="3" type="ORF">BaRGS_00020637</name>
</gene>
<feature type="compositionally biased region" description="Polar residues" evidence="1">
    <location>
        <begin position="160"/>
        <end position="173"/>
    </location>
</feature>
<evidence type="ECO:0000313" key="4">
    <source>
        <dbReference type="Proteomes" id="UP001519460"/>
    </source>
</evidence>
<feature type="compositionally biased region" description="Polar residues" evidence="1">
    <location>
        <begin position="388"/>
        <end position="397"/>
    </location>
</feature>
<dbReference type="AlphaFoldDB" id="A0ABD0KMA2"/>
<accession>A0ABD0KMA2</accession>
<feature type="non-terminal residue" evidence="3">
    <location>
        <position position="1"/>
    </location>
</feature>
<dbReference type="EMBL" id="JACVVK020000155">
    <property type="protein sequence ID" value="KAK7488046.1"/>
    <property type="molecule type" value="Genomic_DNA"/>
</dbReference>
<dbReference type="InterPro" id="IPR001315">
    <property type="entry name" value="CARD"/>
</dbReference>
<reference evidence="3 4" key="1">
    <citation type="journal article" date="2023" name="Sci. Data">
        <title>Genome assembly of the Korean intertidal mud-creeper Batillaria attramentaria.</title>
        <authorList>
            <person name="Patra A.K."/>
            <person name="Ho P.T."/>
            <person name="Jun S."/>
            <person name="Lee S.J."/>
            <person name="Kim Y."/>
            <person name="Won Y.J."/>
        </authorList>
    </citation>
    <scope>NUCLEOTIDE SEQUENCE [LARGE SCALE GENOMIC DNA]</scope>
    <source>
        <strain evidence="3">Wonlab-2016</strain>
    </source>
</reference>
<dbReference type="PANTHER" id="PTHR34920">
    <property type="entry name" value="B-CELL LYMPHOMA/LEUKEMIA 10"/>
    <property type="match status" value="1"/>
</dbReference>
<dbReference type="InterPro" id="IPR033238">
    <property type="entry name" value="BCL10/E10"/>
</dbReference>
<proteinExistence type="predicted"/>
<dbReference type="PROSITE" id="PS50209">
    <property type="entry name" value="CARD"/>
    <property type="match status" value="1"/>
</dbReference>
<dbReference type="SUPFAM" id="SSF47986">
    <property type="entry name" value="DEATH domain"/>
    <property type="match status" value="1"/>
</dbReference>
<feature type="region of interest" description="Disordered" evidence="1">
    <location>
        <begin position="458"/>
        <end position="482"/>
    </location>
</feature>
<protein>
    <recommendedName>
        <fullName evidence="2">CARD domain-containing protein</fullName>
    </recommendedName>
</protein>
<keyword evidence="4" id="KW-1185">Reference proteome</keyword>
<dbReference type="PANTHER" id="PTHR34920:SF1">
    <property type="entry name" value="B-CELL LYMPHOMA_LEUKEMIA 10"/>
    <property type="match status" value="1"/>
</dbReference>